<evidence type="ECO:0000259" key="6">
    <source>
        <dbReference type="Pfam" id="PF00441"/>
    </source>
</evidence>
<evidence type="ECO:0000256" key="1">
    <source>
        <dbReference type="ARBA" id="ARBA00001974"/>
    </source>
</evidence>
<evidence type="ECO:0000256" key="3">
    <source>
        <dbReference type="ARBA" id="ARBA00022630"/>
    </source>
</evidence>
<dbReference type="SUPFAM" id="SSF47203">
    <property type="entry name" value="Acyl-CoA dehydrogenase C-terminal domain-like"/>
    <property type="match status" value="1"/>
</dbReference>
<feature type="domain" description="Acyl-CoA dehydrogenase/oxidase C-terminal" evidence="6">
    <location>
        <begin position="237"/>
        <end position="386"/>
    </location>
</feature>
<dbReference type="InterPro" id="IPR037069">
    <property type="entry name" value="AcylCoA_DH/ox_N_sf"/>
</dbReference>
<dbReference type="InterPro" id="IPR006089">
    <property type="entry name" value="Acyl-CoA_DH_CS"/>
</dbReference>
<dbReference type="Pfam" id="PF00441">
    <property type="entry name" value="Acyl-CoA_dh_1"/>
    <property type="match status" value="1"/>
</dbReference>
<organism evidence="9 10">
    <name type="scientific">Tsuneonella flava</name>
    <dbReference type="NCBI Taxonomy" id="2055955"/>
    <lineage>
        <taxon>Bacteria</taxon>
        <taxon>Pseudomonadati</taxon>
        <taxon>Pseudomonadota</taxon>
        <taxon>Alphaproteobacteria</taxon>
        <taxon>Sphingomonadales</taxon>
        <taxon>Erythrobacteraceae</taxon>
        <taxon>Tsuneonella</taxon>
    </lineage>
</organism>
<sequence>MLEGIEESRWADEEIVMFDEAVQRFAQDELTSEKLAQWREAGMVSRDAWAKCAEAGLLGLSIAAEYGGSGGDFRHEAVLIRQFGLAGAEGFGVPLHNAICSAYIEKYGTQAQRERWLPGMCSGEFIGAIAMTEPGAGSDLQGIRMRAVADGDGYRLTGQKTFITNGQQANLIIVVAKTDPDAGSKGISLFVVETDGAEGFSRGKNLDKIGTEMGDTSELFFDNVYLPADNLIGGEAGQGLYQLMKELPKERLIIACESLAIIEAALAETIAYVAERKAFGKSILQFQNTEFKLAECKTEATIARTFVDECIARLIDGRLSAEYASMAKYWVSEAAQRIVDACQQMFGGYGYMSEYPIAQMYKDVRVKRIYGGTTEIMKLLIARSLLK</sequence>
<dbReference type="PIRSF" id="PIRSF016578">
    <property type="entry name" value="HsaA"/>
    <property type="match status" value="1"/>
</dbReference>
<dbReference type="Pfam" id="PF02771">
    <property type="entry name" value="Acyl-CoA_dh_N"/>
    <property type="match status" value="1"/>
</dbReference>
<feature type="domain" description="Acyl-CoA dehydrogenase/oxidase N-terminal" evidence="8">
    <location>
        <begin position="13"/>
        <end position="124"/>
    </location>
</feature>
<feature type="domain" description="Acyl-CoA oxidase/dehydrogenase middle" evidence="7">
    <location>
        <begin position="128"/>
        <end position="224"/>
    </location>
</feature>
<dbReference type="PANTHER" id="PTHR43884:SF12">
    <property type="entry name" value="ISOVALERYL-COA DEHYDROGENASE, MITOCHONDRIAL-RELATED"/>
    <property type="match status" value="1"/>
</dbReference>
<evidence type="ECO:0000313" key="9">
    <source>
        <dbReference type="EMBL" id="QSB45365.1"/>
    </source>
</evidence>
<dbReference type="Proteomes" id="UP000663637">
    <property type="component" value="Chromosome"/>
</dbReference>
<dbReference type="Gene3D" id="1.20.140.10">
    <property type="entry name" value="Butyryl-CoA Dehydrogenase, subunit A, domain 3"/>
    <property type="match status" value="1"/>
</dbReference>
<evidence type="ECO:0000256" key="5">
    <source>
        <dbReference type="RuleBase" id="RU362125"/>
    </source>
</evidence>
<dbReference type="PANTHER" id="PTHR43884">
    <property type="entry name" value="ACYL-COA DEHYDROGENASE"/>
    <property type="match status" value="1"/>
</dbReference>
<proteinExistence type="inferred from homology"/>
<dbReference type="Pfam" id="PF02770">
    <property type="entry name" value="Acyl-CoA_dh_M"/>
    <property type="match status" value="1"/>
</dbReference>
<dbReference type="RefSeq" id="WP_205444336.1">
    <property type="nucleotide sequence ID" value="NZ_CP061510.1"/>
</dbReference>
<evidence type="ECO:0000313" key="10">
    <source>
        <dbReference type="Proteomes" id="UP000663637"/>
    </source>
</evidence>
<evidence type="ECO:0000259" key="8">
    <source>
        <dbReference type="Pfam" id="PF02771"/>
    </source>
</evidence>
<keyword evidence="4 5" id="KW-0274">FAD</keyword>
<name>A0ABX7KAT3_9SPHN</name>
<evidence type="ECO:0000259" key="7">
    <source>
        <dbReference type="Pfam" id="PF02770"/>
    </source>
</evidence>
<dbReference type="InterPro" id="IPR046373">
    <property type="entry name" value="Acyl-CoA_Oxase/DH_mid-dom_sf"/>
</dbReference>
<evidence type="ECO:0000256" key="4">
    <source>
        <dbReference type="ARBA" id="ARBA00022827"/>
    </source>
</evidence>
<reference evidence="9 10" key="1">
    <citation type="submission" date="2020-09" db="EMBL/GenBank/DDBJ databases">
        <title>Complete genome sequence of altererythrobacter flavus SS-21NJ, isolated from Dongying oil sludge in Shandong province.</title>
        <authorList>
            <person name="Sun S."/>
            <person name="Zhang Z."/>
        </authorList>
    </citation>
    <scope>NUCLEOTIDE SEQUENCE [LARGE SCALE GENOMIC DNA]</scope>
    <source>
        <strain evidence="9 10">SS-21NJ</strain>
    </source>
</reference>
<protein>
    <submittedName>
        <fullName evidence="9">Acyl-CoA dehydrogenase family protein</fullName>
    </submittedName>
</protein>
<evidence type="ECO:0000256" key="2">
    <source>
        <dbReference type="ARBA" id="ARBA00009347"/>
    </source>
</evidence>
<dbReference type="InterPro" id="IPR013786">
    <property type="entry name" value="AcylCoA_DH/ox_N"/>
</dbReference>
<keyword evidence="5" id="KW-0560">Oxidoreductase</keyword>
<dbReference type="InterPro" id="IPR006091">
    <property type="entry name" value="Acyl-CoA_Oxase/DH_mid-dom"/>
</dbReference>
<dbReference type="InterPro" id="IPR009075">
    <property type="entry name" value="AcylCo_DH/oxidase_C"/>
</dbReference>
<dbReference type="InterPro" id="IPR036250">
    <property type="entry name" value="AcylCo_DH-like_C"/>
</dbReference>
<gene>
    <name evidence="9" type="ORF">IDJ81_04370</name>
</gene>
<accession>A0ABX7KAT3</accession>
<dbReference type="SUPFAM" id="SSF56645">
    <property type="entry name" value="Acyl-CoA dehydrogenase NM domain-like"/>
    <property type="match status" value="1"/>
</dbReference>
<comment type="cofactor">
    <cofactor evidence="1 5">
        <name>FAD</name>
        <dbReference type="ChEBI" id="CHEBI:57692"/>
    </cofactor>
</comment>
<dbReference type="InterPro" id="IPR009100">
    <property type="entry name" value="AcylCoA_DH/oxidase_NM_dom_sf"/>
</dbReference>
<comment type="similarity">
    <text evidence="2 5">Belongs to the acyl-CoA dehydrogenase family.</text>
</comment>
<dbReference type="PROSITE" id="PS00072">
    <property type="entry name" value="ACYL_COA_DH_1"/>
    <property type="match status" value="1"/>
</dbReference>
<keyword evidence="3 5" id="KW-0285">Flavoprotein</keyword>
<dbReference type="Gene3D" id="1.10.540.10">
    <property type="entry name" value="Acyl-CoA dehydrogenase/oxidase, N-terminal domain"/>
    <property type="match status" value="1"/>
</dbReference>
<dbReference type="EMBL" id="CP061510">
    <property type="protein sequence ID" value="QSB45365.1"/>
    <property type="molecule type" value="Genomic_DNA"/>
</dbReference>
<keyword evidence="10" id="KW-1185">Reference proteome</keyword>
<dbReference type="Gene3D" id="2.40.110.10">
    <property type="entry name" value="Butyryl-CoA Dehydrogenase, subunit A, domain 2"/>
    <property type="match status" value="1"/>
</dbReference>